<dbReference type="InterPro" id="IPR036390">
    <property type="entry name" value="WH_DNA-bd_sf"/>
</dbReference>
<comment type="similarity">
    <text evidence="1">Belongs to the LysR transcriptional regulatory family.</text>
</comment>
<accession>A0A938X093</accession>
<gene>
    <name evidence="6" type="ORF">H6A13_04245</name>
</gene>
<dbReference type="SUPFAM" id="SSF53850">
    <property type="entry name" value="Periplasmic binding protein-like II"/>
    <property type="match status" value="1"/>
</dbReference>
<dbReference type="Proteomes" id="UP000713880">
    <property type="component" value="Unassembled WGS sequence"/>
</dbReference>
<keyword evidence="7" id="KW-1185">Reference proteome</keyword>
<evidence type="ECO:0000256" key="4">
    <source>
        <dbReference type="ARBA" id="ARBA00023163"/>
    </source>
</evidence>
<dbReference type="InterPro" id="IPR000847">
    <property type="entry name" value="LysR_HTH_N"/>
</dbReference>
<evidence type="ECO:0000313" key="7">
    <source>
        <dbReference type="Proteomes" id="UP000713880"/>
    </source>
</evidence>
<organism evidence="6 7">
    <name type="scientific">Mordavella massiliensis</name>
    <dbReference type="NCBI Taxonomy" id="1871024"/>
    <lineage>
        <taxon>Bacteria</taxon>
        <taxon>Bacillati</taxon>
        <taxon>Bacillota</taxon>
        <taxon>Clostridia</taxon>
        <taxon>Eubacteriales</taxon>
        <taxon>Clostridiaceae</taxon>
        <taxon>Mordavella</taxon>
    </lineage>
</organism>
<keyword evidence="2" id="KW-0805">Transcription regulation</keyword>
<dbReference type="AlphaFoldDB" id="A0A938X093"/>
<dbReference type="InterPro" id="IPR005119">
    <property type="entry name" value="LysR_subst-bd"/>
</dbReference>
<sequence>MDIRRWKVMLAVSDAGSYTRAAEELGLTQSAVTQMMKALEKEIGFSLFVKSGRGMRPTPEAQSLLPSVRALLSADEVVRQEIASLNGVQTGTIRIGTYLSCSIHWIPGILKKFHADHPGIHFHVIEGDEGELADWIQERRVDIGFISRQEGQRYQFLPVMEDEIYAVLPSDHPLAGQETVPLTSFEGAPFVTTAYVPGSDVHRVLKEHNLSPDIRFISINEFSVLSMVEQGLGVSLLPGLLLRKLSGNFVRRSTSPRLYRQLGLAYASQEELSPAARIFLEYAKDFLLDDE</sequence>
<dbReference type="EMBL" id="JACJLV010000009">
    <property type="protein sequence ID" value="MBM6826320.1"/>
    <property type="molecule type" value="Genomic_DNA"/>
</dbReference>
<evidence type="ECO:0000259" key="5">
    <source>
        <dbReference type="PROSITE" id="PS50931"/>
    </source>
</evidence>
<evidence type="ECO:0000256" key="2">
    <source>
        <dbReference type="ARBA" id="ARBA00023015"/>
    </source>
</evidence>
<comment type="caution">
    <text evidence="6">The sequence shown here is derived from an EMBL/GenBank/DDBJ whole genome shotgun (WGS) entry which is preliminary data.</text>
</comment>
<keyword evidence="3" id="KW-0238">DNA-binding</keyword>
<reference evidence="6" key="1">
    <citation type="submission" date="2020-08" db="EMBL/GenBank/DDBJ databases">
        <authorList>
            <person name="Cejkova D."/>
            <person name="Kubasova T."/>
            <person name="Jahodarova E."/>
            <person name="Rychlik I."/>
        </authorList>
    </citation>
    <scope>NUCLEOTIDE SEQUENCE</scope>
    <source>
        <strain evidence="6">An420c</strain>
    </source>
</reference>
<dbReference type="PANTHER" id="PTHR30419">
    <property type="entry name" value="HTH-TYPE TRANSCRIPTIONAL REGULATOR YBHD"/>
    <property type="match status" value="1"/>
</dbReference>
<evidence type="ECO:0000256" key="3">
    <source>
        <dbReference type="ARBA" id="ARBA00023125"/>
    </source>
</evidence>
<evidence type="ECO:0000313" key="6">
    <source>
        <dbReference type="EMBL" id="MBM6826320.1"/>
    </source>
</evidence>
<dbReference type="CDD" id="cd05466">
    <property type="entry name" value="PBP2_LTTR_substrate"/>
    <property type="match status" value="1"/>
</dbReference>
<protein>
    <submittedName>
        <fullName evidence="6">LysR family transcriptional regulator</fullName>
    </submittedName>
</protein>
<dbReference type="InterPro" id="IPR036388">
    <property type="entry name" value="WH-like_DNA-bd_sf"/>
</dbReference>
<feature type="domain" description="HTH lysR-type" evidence="5">
    <location>
        <begin position="1"/>
        <end position="58"/>
    </location>
</feature>
<dbReference type="InterPro" id="IPR050950">
    <property type="entry name" value="HTH-type_LysR_regulators"/>
</dbReference>
<dbReference type="PANTHER" id="PTHR30419:SF28">
    <property type="entry name" value="HTH-TYPE TRANSCRIPTIONAL REGULATOR BSDA"/>
    <property type="match status" value="1"/>
</dbReference>
<dbReference type="SUPFAM" id="SSF46785">
    <property type="entry name" value="Winged helix' DNA-binding domain"/>
    <property type="match status" value="1"/>
</dbReference>
<dbReference type="GO" id="GO:0003677">
    <property type="term" value="F:DNA binding"/>
    <property type="evidence" value="ECO:0007669"/>
    <property type="project" value="UniProtKB-KW"/>
</dbReference>
<dbReference type="Gene3D" id="1.10.10.10">
    <property type="entry name" value="Winged helix-like DNA-binding domain superfamily/Winged helix DNA-binding domain"/>
    <property type="match status" value="1"/>
</dbReference>
<evidence type="ECO:0000256" key="1">
    <source>
        <dbReference type="ARBA" id="ARBA00009437"/>
    </source>
</evidence>
<reference evidence="6" key="2">
    <citation type="journal article" date="2021" name="Sci. Rep.">
        <title>The distribution of antibiotic resistance genes in chicken gut microbiota commensals.</title>
        <authorList>
            <person name="Juricova H."/>
            <person name="Matiasovicova J."/>
            <person name="Kubasova T."/>
            <person name="Cejkova D."/>
            <person name="Rychlik I."/>
        </authorList>
    </citation>
    <scope>NUCLEOTIDE SEQUENCE</scope>
    <source>
        <strain evidence="6">An420c</strain>
    </source>
</reference>
<dbReference type="RefSeq" id="WP_204908373.1">
    <property type="nucleotide sequence ID" value="NZ_JACJLV010000009.1"/>
</dbReference>
<dbReference type="GO" id="GO:0005829">
    <property type="term" value="C:cytosol"/>
    <property type="evidence" value="ECO:0007669"/>
    <property type="project" value="TreeGrafter"/>
</dbReference>
<name>A0A938X093_9CLOT</name>
<proteinExistence type="inferred from homology"/>
<dbReference type="Gene3D" id="3.40.190.290">
    <property type="match status" value="1"/>
</dbReference>
<dbReference type="Pfam" id="PF00126">
    <property type="entry name" value="HTH_1"/>
    <property type="match status" value="1"/>
</dbReference>
<dbReference type="PRINTS" id="PR00039">
    <property type="entry name" value="HTHLYSR"/>
</dbReference>
<dbReference type="GO" id="GO:0003700">
    <property type="term" value="F:DNA-binding transcription factor activity"/>
    <property type="evidence" value="ECO:0007669"/>
    <property type="project" value="InterPro"/>
</dbReference>
<keyword evidence="4" id="KW-0804">Transcription</keyword>
<dbReference type="Pfam" id="PF03466">
    <property type="entry name" value="LysR_substrate"/>
    <property type="match status" value="1"/>
</dbReference>
<dbReference type="PROSITE" id="PS50931">
    <property type="entry name" value="HTH_LYSR"/>
    <property type="match status" value="1"/>
</dbReference>